<feature type="compositionally biased region" description="Low complexity" evidence="1">
    <location>
        <begin position="32"/>
        <end position="44"/>
    </location>
</feature>
<dbReference type="AlphaFoldDB" id="A0A4D6MVM2"/>
<accession>A0A4D6MVM2</accession>
<evidence type="ECO:0000313" key="2">
    <source>
        <dbReference type="EMBL" id="QCE05540.1"/>
    </source>
</evidence>
<dbReference type="EMBL" id="CP039353">
    <property type="protein sequence ID" value="QCE05540.1"/>
    <property type="molecule type" value="Genomic_DNA"/>
</dbReference>
<name>A0A4D6MVM2_VIGUN</name>
<feature type="region of interest" description="Disordered" evidence="1">
    <location>
        <begin position="1"/>
        <end position="91"/>
    </location>
</feature>
<evidence type="ECO:0000313" key="3">
    <source>
        <dbReference type="Proteomes" id="UP000501690"/>
    </source>
</evidence>
<feature type="compositionally biased region" description="Polar residues" evidence="1">
    <location>
        <begin position="61"/>
        <end position="75"/>
    </location>
</feature>
<evidence type="ECO:0000256" key="1">
    <source>
        <dbReference type="SAM" id="MobiDB-lite"/>
    </source>
</evidence>
<organism evidence="2 3">
    <name type="scientific">Vigna unguiculata</name>
    <name type="common">Cowpea</name>
    <dbReference type="NCBI Taxonomy" id="3917"/>
    <lineage>
        <taxon>Eukaryota</taxon>
        <taxon>Viridiplantae</taxon>
        <taxon>Streptophyta</taxon>
        <taxon>Embryophyta</taxon>
        <taxon>Tracheophyta</taxon>
        <taxon>Spermatophyta</taxon>
        <taxon>Magnoliopsida</taxon>
        <taxon>eudicotyledons</taxon>
        <taxon>Gunneridae</taxon>
        <taxon>Pentapetalae</taxon>
        <taxon>rosids</taxon>
        <taxon>fabids</taxon>
        <taxon>Fabales</taxon>
        <taxon>Fabaceae</taxon>
        <taxon>Papilionoideae</taxon>
        <taxon>50 kb inversion clade</taxon>
        <taxon>NPAAA clade</taxon>
        <taxon>indigoferoid/millettioid clade</taxon>
        <taxon>Phaseoleae</taxon>
        <taxon>Vigna</taxon>
    </lineage>
</organism>
<gene>
    <name evidence="2" type="ORF">DEO72_LG9g543</name>
</gene>
<dbReference type="Proteomes" id="UP000501690">
    <property type="component" value="Linkage Group LG9"/>
</dbReference>
<protein>
    <submittedName>
        <fullName evidence="2">Uncharacterized protein</fullName>
    </submittedName>
</protein>
<feature type="compositionally biased region" description="Polar residues" evidence="1">
    <location>
        <begin position="1"/>
        <end position="28"/>
    </location>
</feature>
<reference evidence="2 3" key="1">
    <citation type="submission" date="2019-04" db="EMBL/GenBank/DDBJ databases">
        <title>An improved genome assembly and genetic linkage map for asparagus bean, Vigna unguiculata ssp. sesquipedialis.</title>
        <authorList>
            <person name="Xia Q."/>
            <person name="Zhang R."/>
            <person name="Dong Y."/>
        </authorList>
    </citation>
    <scope>NUCLEOTIDE SEQUENCE [LARGE SCALE GENOMIC DNA]</scope>
    <source>
        <tissue evidence="2">Leaf</tissue>
    </source>
</reference>
<keyword evidence="3" id="KW-1185">Reference proteome</keyword>
<proteinExistence type="predicted"/>
<sequence>MRTLILTQAPFSSLHQRNDNPSSLLPSHQDTKTPAAGATAASPTIGETRRRQRQPPPEASSAGSQLPESSPSHFFSPTREAPSLHLRSQPRLAATVPATTIGTREHHGSPTPGLCDPDRHHCAPSLSFFFLRETDAQSLLSLFSSVEDECGVCNSGGIGEWTIAVNIGGDGSSCVVGCLWGMETAWINGGNPWLWGNGEGEGKWSVLRDIDNPFLFTVQRRKKVVAAKRVHVQGAK</sequence>